<comment type="caution">
    <text evidence="4">The sequence shown here is derived from an EMBL/GenBank/DDBJ whole genome shotgun (WGS) entry which is preliminary data.</text>
</comment>
<evidence type="ECO:0000256" key="2">
    <source>
        <dbReference type="ARBA" id="ARBA00022840"/>
    </source>
</evidence>
<feature type="domain" description="ABC transporter" evidence="3">
    <location>
        <begin position="5"/>
        <end position="245"/>
    </location>
</feature>
<keyword evidence="1" id="KW-0547">Nucleotide-binding</keyword>
<dbReference type="SUPFAM" id="SSF52540">
    <property type="entry name" value="P-loop containing nucleoside triphosphate hydrolases"/>
    <property type="match status" value="1"/>
</dbReference>
<name>A0A554SFX2_9ACTN</name>
<dbReference type="InterPro" id="IPR003439">
    <property type="entry name" value="ABC_transporter-like_ATP-bd"/>
</dbReference>
<dbReference type="OrthoDB" id="9789994at2"/>
<reference evidence="4 5" key="1">
    <citation type="submission" date="2019-07" db="EMBL/GenBank/DDBJ databases">
        <authorList>
            <person name="Zhao L.H."/>
        </authorList>
    </citation>
    <scope>NUCLEOTIDE SEQUENCE [LARGE SCALE GENOMIC DNA]</scope>
    <source>
        <strain evidence="4 5">Co35</strain>
    </source>
</reference>
<dbReference type="PROSITE" id="PS50893">
    <property type="entry name" value="ABC_TRANSPORTER_2"/>
    <property type="match status" value="1"/>
</dbReference>
<dbReference type="InterPro" id="IPR027417">
    <property type="entry name" value="P-loop_NTPase"/>
</dbReference>
<evidence type="ECO:0000313" key="4">
    <source>
        <dbReference type="EMBL" id="TSD65226.1"/>
    </source>
</evidence>
<evidence type="ECO:0000256" key="1">
    <source>
        <dbReference type="ARBA" id="ARBA00022741"/>
    </source>
</evidence>
<evidence type="ECO:0000259" key="3">
    <source>
        <dbReference type="PROSITE" id="PS50893"/>
    </source>
</evidence>
<protein>
    <submittedName>
        <fullName evidence="4">ABC transporter ATP-binding protein</fullName>
    </submittedName>
</protein>
<gene>
    <name evidence="4" type="ORF">FNM00_05865</name>
</gene>
<dbReference type="EMBL" id="VLNT01000003">
    <property type="protein sequence ID" value="TSD65226.1"/>
    <property type="molecule type" value="Genomic_DNA"/>
</dbReference>
<accession>A0A554SFX2</accession>
<sequence length="268" mass="29033">MSAVFELDDVTVIRSGKKLLDSVSWTVRAGEHWVVIGPNGAGKTTLMQILGASLHPTSGRVRILDETLGQVDVFELRTRIGHTSTVVSERIPARESVRNVVLSAAYAVVGRWNEEYDEHDFGRVDQLLAELGIASLADRTFGTLSEGEKKRVLIARALMTDPEAVLLDEPGAGLDLGAREDLLASLDVLSSDPAGAAFVLVTHHVEEIPQGFTHALVLADGKVVGRGPLREVLTSDVLSNAFGQRLELREDRGRFTARRQPAARRAAS</sequence>
<dbReference type="RefSeq" id="WP_143912361.1">
    <property type="nucleotide sequence ID" value="NZ_VLNT01000003.1"/>
</dbReference>
<evidence type="ECO:0000313" key="5">
    <source>
        <dbReference type="Proteomes" id="UP000316988"/>
    </source>
</evidence>
<dbReference type="AlphaFoldDB" id="A0A554SFX2"/>
<keyword evidence="5" id="KW-1185">Reference proteome</keyword>
<dbReference type="Proteomes" id="UP000316988">
    <property type="component" value="Unassembled WGS sequence"/>
</dbReference>
<dbReference type="PANTHER" id="PTHR43158">
    <property type="entry name" value="SKFA PEPTIDE EXPORT ATP-BINDING PROTEIN SKFE"/>
    <property type="match status" value="1"/>
</dbReference>
<dbReference type="Gene3D" id="3.40.50.300">
    <property type="entry name" value="P-loop containing nucleotide triphosphate hydrolases"/>
    <property type="match status" value="1"/>
</dbReference>
<dbReference type="SMART" id="SM00382">
    <property type="entry name" value="AAA"/>
    <property type="match status" value="1"/>
</dbReference>
<dbReference type="GO" id="GO:0005524">
    <property type="term" value="F:ATP binding"/>
    <property type="evidence" value="ECO:0007669"/>
    <property type="project" value="UniProtKB-KW"/>
</dbReference>
<dbReference type="GO" id="GO:0016887">
    <property type="term" value="F:ATP hydrolysis activity"/>
    <property type="evidence" value="ECO:0007669"/>
    <property type="project" value="InterPro"/>
</dbReference>
<dbReference type="InterPro" id="IPR003593">
    <property type="entry name" value="AAA+_ATPase"/>
</dbReference>
<dbReference type="PANTHER" id="PTHR43158:SF2">
    <property type="entry name" value="SKFA PEPTIDE EXPORT ATP-BINDING PROTEIN SKFE"/>
    <property type="match status" value="1"/>
</dbReference>
<organism evidence="4 5">
    <name type="scientific">Aeromicrobium piscarium</name>
    <dbReference type="NCBI Taxonomy" id="2590901"/>
    <lineage>
        <taxon>Bacteria</taxon>
        <taxon>Bacillati</taxon>
        <taxon>Actinomycetota</taxon>
        <taxon>Actinomycetes</taxon>
        <taxon>Propionibacteriales</taxon>
        <taxon>Nocardioidaceae</taxon>
        <taxon>Aeromicrobium</taxon>
    </lineage>
</organism>
<proteinExistence type="predicted"/>
<keyword evidence="2 4" id="KW-0067">ATP-binding</keyword>
<dbReference type="Pfam" id="PF00005">
    <property type="entry name" value="ABC_tran"/>
    <property type="match status" value="1"/>
</dbReference>